<proteinExistence type="inferred from homology"/>
<dbReference type="InterPro" id="IPR051264">
    <property type="entry name" value="FAD-oxidored/transferase_4"/>
</dbReference>
<dbReference type="Pfam" id="PF01565">
    <property type="entry name" value="FAD_binding_4"/>
    <property type="match status" value="1"/>
</dbReference>
<dbReference type="SUPFAM" id="SSF55103">
    <property type="entry name" value="FAD-linked oxidases, C-terminal domain"/>
    <property type="match status" value="1"/>
</dbReference>
<dbReference type="PANTHER" id="PTHR43716">
    <property type="entry name" value="D-2-HYDROXYGLUTARATE DEHYDROGENASE, MITOCHONDRIAL"/>
    <property type="match status" value="1"/>
</dbReference>
<dbReference type="Gene3D" id="3.30.43.10">
    <property type="entry name" value="Uridine Diphospho-n-acetylenolpyruvylglucosamine Reductase, domain 2"/>
    <property type="match status" value="1"/>
</dbReference>
<comment type="caution">
    <text evidence="6">The sequence shown here is derived from an EMBL/GenBank/DDBJ whole genome shotgun (WGS) entry which is preliminary data.</text>
</comment>
<dbReference type="PANTHER" id="PTHR43716:SF2">
    <property type="entry name" value="BLL6224 PROTEIN"/>
    <property type="match status" value="1"/>
</dbReference>
<dbReference type="AlphaFoldDB" id="A0A369C2A6"/>
<accession>A0A369C2A6</accession>
<dbReference type="InterPro" id="IPR016166">
    <property type="entry name" value="FAD-bd_PCMH"/>
</dbReference>
<evidence type="ECO:0000256" key="4">
    <source>
        <dbReference type="ARBA" id="ARBA00022827"/>
    </source>
</evidence>
<dbReference type="GO" id="GO:0003824">
    <property type="term" value="F:catalytic activity"/>
    <property type="evidence" value="ECO:0007669"/>
    <property type="project" value="InterPro"/>
</dbReference>
<evidence type="ECO:0000259" key="5">
    <source>
        <dbReference type="PROSITE" id="PS51387"/>
    </source>
</evidence>
<evidence type="ECO:0000313" key="7">
    <source>
        <dbReference type="Proteomes" id="UP000252707"/>
    </source>
</evidence>
<protein>
    <submittedName>
        <fullName evidence="6">4-phosphoerythronate dehydrogenase (FAD-dependent)</fullName>
    </submittedName>
</protein>
<reference evidence="6 7" key="1">
    <citation type="submission" date="2018-07" db="EMBL/GenBank/DDBJ databases">
        <title>Genomic Encyclopedia of Type Strains, Phase IV (KMG-IV): sequencing the most valuable type-strain genomes for metagenomic binning, comparative biology and taxonomic classification.</title>
        <authorList>
            <person name="Goeker M."/>
        </authorList>
    </citation>
    <scope>NUCLEOTIDE SEQUENCE [LARGE SCALE GENOMIC DNA]</scope>
    <source>
        <strain evidence="6 7">DSM 26407</strain>
    </source>
</reference>
<dbReference type="PROSITE" id="PS51387">
    <property type="entry name" value="FAD_PCMH"/>
    <property type="match status" value="1"/>
</dbReference>
<dbReference type="GO" id="GO:0071949">
    <property type="term" value="F:FAD binding"/>
    <property type="evidence" value="ECO:0007669"/>
    <property type="project" value="InterPro"/>
</dbReference>
<dbReference type="Pfam" id="PF02913">
    <property type="entry name" value="FAD-oxidase_C"/>
    <property type="match status" value="1"/>
</dbReference>
<dbReference type="Proteomes" id="UP000252707">
    <property type="component" value="Unassembled WGS sequence"/>
</dbReference>
<feature type="domain" description="FAD-binding PCMH-type" evidence="5">
    <location>
        <begin position="35"/>
        <end position="216"/>
    </location>
</feature>
<keyword evidence="3" id="KW-0285">Flavoprotein</keyword>
<dbReference type="Gene3D" id="1.10.45.10">
    <property type="entry name" value="Vanillyl-alcohol Oxidase, Chain A, domain 4"/>
    <property type="match status" value="1"/>
</dbReference>
<name>A0A369C2A6_9GAMM</name>
<dbReference type="EMBL" id="QPJY01000008">
    <property type="protein sequence ID" value="RCX28102.1"/>
    <property type="molecule type" value="Genomic_DNA"/>
</dbReference>
<dbReference type="Gene3D" id="3.30.70.2740">
    <property type="match status" value="1"/>
</dbReference>
<dbReference type="GO" id="GO:0022904">
    <property type="term" value="P:respiratory electron transport chain"/>
    <property type="evidence" value="ECO:0007669"/>
    <property type="project" value="TreeGrafter"/>
</dbReference>
<dbReference type="InterPro" id="IPR016169">
    <property type="entry name" value="FAD-bd_PCMH_sub2"/>
</dbReference>
<dbReference type="InterPro" id="IPR016171">
    <property type="entry name" value="Vanillyl_alc_oxidase_C-sub2"/>
</dbReference>
<dbReference type="SUPFAM" id="SSF56176">
    <property type="entry name" value="FAD-binding/transporter-associated domain-like"/>
    <property type="match status" value="1"/>
</dbReference>
<dbReference type="InterPro" id="IPR006094">
    <property type="entry name" value="Oxid_FAD_bind_N"/>
</dbReference>
<comment type="similarity">
    <text evidence="2">Belongs to the FAD-binding oxidoreductase/transferase type 4 family.</text>
</comment>
<gene>
    <name evidence="6" type="ORF">DFQ59_108130</name>
</gene>
<dbReference type="Gene3D" id="3.30.70.2190">
    <property type="match status" value="1"/>
</dbReference>
<evidence type="ECO:0000256" key="1">
    <source>
        <dbReference type="ARBA" id="ARBA00001974"/>
    </source>
</evidence>
<dbReference type="InterPro" id="IPR016164">
    <property type="entry name" value="FAD-linked_Oxase-like_C"/>
</dbReference>
<dbReference type="Gene3D" id="3.30.465.10">
    <property type="match status" value="1"/>
</dbReference>
<dbReference type="InterPro" id="IPR036318">
    <property type="entry name" value="FAD-bd_PCMH-like_sf"/>
</dbReference>
<evidence type="ECO:0000313" key="6">
    <source>
        <dbReference type="EMBL" id="RCX28102.1"/>
    </source>
</evidence>
<evidence type="ECO:0000256" key="3">
    <source>
        <dbReference type="ARBA" id="ARBA00022630"/>
    </source>
</evidence>
<dbReference type="FunFam" id="1.10.45.10:FF:000001">
    <property type="entry name" value="D-lactate dehydrogenase mitochondrial"/>
    <property type="match status" value="1"/>
</dbReference>
<keyword evidence="7" id="KW-1185">Reference proteome</keyword>
<organism evidence="6 7">
    <name type="scientific">Thioalbus denitrificans</name>
    <dbReference type="NCBI Taxonomy" id="547122"/>
    <lineage>
        <taxon>Bacteria</taxon>
        <taxon>Pseudomonadati</taxon>
        <taxon>Pseudomonadota</taxon>
        <taxon>Gammaproteobacteria</taxon>
        <taxon>Chromatiales</taxon>
        <taxon>Ectothiorhodospiraceae</taxon>
        <taxon>Thioalbus</taxon>
    </lineage>
</organism>
<evidence type="ECO:0000256" key="2">
    <source>
        <dbReference type="ARBA" id="ARBA00008000"/>
    </source>
</evidence>
<comment type="cofactor">
    <cofactor evidence="1">
        <name>FAD</name>
        <dbReference type="ChEBI" id="CHEBI:57692"/>
    </cofactor>
</comment>
<dbReference type="RefSeq" id="WP_245937289.1">
    <property type="nucleotide sequence ID" value="NZ_QPJY01000008.1"/>
</dbReference>
<sequence>MNEILQNIAAALGPRGLVTAETDMAPYLEESRGLYHGRARAVVLPASTGEVAAVLALCHEQRVGVVPQGGNTGRCGGAAPAPDGREILLNLKRLNRIRTVDPLDYTLTADAGCILADVQAAARGAGRFFPLSLGAEGSCQLGGCLATNAGGTNVLRYGNARELTLGLEVVLPDGRVWNGLNALRKNNTGYDLRDLFIGAEGTLGVITAAVMKLYPEPADIQTAFVALRDLDAALELLALARGMSGDAVTTFELMSRRALEFAVRHVPGCRDPFDTAHEWYVLLVLAGTEPDAGMSARLQRLLESAWERGLAADAALAASEGQAQDFRRLREGVVEAQPLEGGSIKHDVSVPVSRVPELIRRADARVTELVPGIRPCAFGHVGDGNIHYNLSQPVSMDREEFLALWERLNHEVHDIVAALGGAFSAEHGVGRLKVGEMARYKSPVELDLMQRVKRAIDPRGIMNPGKVLPE</sequence>
<dbReference type="InterPro" id="IPR004113">
    <property type="entry name" value="FAD-bd_oxidored_4_C"/>
</dbReference>
<dbReference type="InterPro" id="IPR016167">
    <property type="entry name" value="FAD-bd_PCMH_sub1"/>
</dbReference>
<keyword evidence="4" id="KW-0274">FAD</keyword>